<dbReference type="OMA" id="RATINDC"/>
<keyword evidence="3" id="KW-1185">Reference proteome</keyword>
<name>A0A0E0JZV0_ORYPU</name>
<evidence type="ECO:0000256" key="1">
    <source>
        <dbReference type="SAM" id="MobiDB-lite"/>
    </source>
</evidence>
<organism evidence="2">
    <name type="scientific">Oryza punctata</name>
    <name type="common">Red rice</name>
    <dbReference type="NCBI Taxonomy" id="4537"/>
    <lineage>
        <taxon>Eukaryota</taxon>
        <taxon>Viridiplantae</taxon>
        <taxon>Streptophyta</taxon>
        <taxon>Embryophyta</taxon>
        <taxon>Tracheophyta</taxon>
        <taxon>Spermatophyta</taxon>
        <taxon>Magnoliopsida</taxon>
        <taxon>Liliopsida</taxon>
        <taxon>Poales</taxon>
        <taxon>Poaceae</taxon>
        <taxon>BOP clade</taxon>
        <taxon>Oryzoideae</taxon>
        <taxon>Oryzeae</taxon>
        <taxon>Oryzinae</taxon>
        <taxon>Oryza</taxon>
    </lineage>
</organism>
<feature type="compositionally biased region" description="Polar residues" evidence="1">
    <location>
        <begin position="9"/>
        <end position="19"/>
    </location>
</feature>
<protein>
    <submittedName>
        <fullName evidence="2">Uncharacterized protein</fullName>
    </submittedName>
</protein>
<dbReference type="Proteomes" id="UP000026962">
    <property type="component" value="Chromosome 2"/>
</dbReference>
<sequence>MEEEDDTVAVNSGDASSLATGHRAAPSLARRCSPGPRATTDYSTSAILIEQVSSTFAHRAPCGWSQRIGWSQPVMEVVCYFSFVRRLYDMNENIFAFFLCLLDDGWPVLCNIELISIPRHYILP</sequence>
<reference evidence="2" key="2">
    <citation type="submission" date="2018-05" db="EMBL/GenBank/DDBJ databases">
        <title>OpunRS2 (Oryza punctata Reference Sequence Version 2).</title>
        <authorList>
            <person name="Zhang J."/>
            <person name="Kudrna D."/>
            <person name="Lee S."/>
            <person name="Talag J."/>
            <person name="Welchert J."/>
            <person name="Wing R.A."/>
        </authorList>
    </citation>
    <scope>NUCLEOTIDE SEQUENCE [LARGE SCALE GENOMIC DNA]</scope>
</reference>
<proteinExistence type="predicted"/>
<dbReference type="AlphaFoldDB" id="A0A0E0JZV0"/>
<reference evidence="2" key="1">
    <citation type="submission" date="2015-04" db="UniProtKB">
        <authorList>
            <consortium name="EnsemblPlants"/>
        </authorList>
    </citation>
    <scope>IDENTIFICATION</scope>
</reference>
<dbReference type="Gramene" id="OPUNC02G14910.1">
    <property type="protein sequence ID" value="OPUNC02G14910.1"/>
    <property type="gene ID" value="OPUNC02G14910"/>
</dbReference>
<evidence type="ECO:0000313" key="2">
    <source>
        <dbReference type="EnsemblPlants" id="OPUNC02G14910.1"/>
    </source>
</evidence>
<evidence type="ECO:0000313" key="3">
    <source>
        <dbReference type="Proteomes" id="UP000026962"/>
    </source>
</evidence>
<feature type="region of interest" description="Disordered" evidence="1">
    <location>
        <begin position="1"/>
        <end position="37"/>
    </location>
</feature>
<accession>A0A0E0JZV0</accession>
<dbReference type="EnsemblPlants" id="OPUNC02G14910.1">
    <property type="protein sequence ID" value="OPUNC02G14910.1"/>
    <property type="gene ID" value="OPUNC02G14910"/>
</dbReference>
<dbReference type="HOGENOM" id="CLU_120192_2_0_1"/>